<comment type="cofactor">
    <cofactor evidence="1">
        <name>Mg(2+)</name>
        <dbReference type="ChEBI" id="CHEBI:18420"/>
    </cofactor>
</comment>
<dbReference type="OrthoDB" id="26491at2759"/>
<dbReference type="Gene3D" id="1.10.150.20">
    <property type="entry name" value="5' to 3' exonuclease, C-terminal subdomain"/>
    <property type="match status" value="1"/>
</dbReference>
<evidence type="ECO:0000256" key="3">
    <source>
        <dbReference type="ARBA" id="ARBA00022722"/>
    </source>
</evidence>
<feature type="compositionally biased region" description="Low complexity" evidence="10">
    <location>
        <begin position="620"/>
        <end position="631"/>
    </location>
</feature>
<evidence type="ECO:0000256" key="4">
    <source>
        <dbReference type="ARBA" id="ARBA00022723"/>
    </source>
</evidence>
<keyword evidence="3" id="KW-0540">Nuclease</keyword>
<dbReference type="PRINTS" id="PR00853">
    <property type="entry name" value="XPGRADSUPER"/>
</dbReference>
<dbReference type="PROSITE" id="PS00841">
    <property type="entry name" value="XPG_1"/>
    <property type="match status" value="1"/>
</dbReference>
<feature type="region of interest" description="Disordered" evidence="10">
    <location>
        <begin position="308"/>
        <end position="342"/>
    </location>
</feature>
<dbReference type="RefSeq" id="XP_045957486.1">
    <property type="nucleotide sequence ID" value="XM_046103063.1"/>
</dbReference>
<dbReference type="GO" id="GO:0006281">
    <property type="term" value="P:DNA repair"/>
    <property type="evidence" value="ECO:0007669"/>
    <property type="project" value="UniProtKB-KW"/>
</dbReference>
<dbReference type="GO" id="GO:0005634">
    <property type="term" value="C:nucleus"/>
    <property type="evidence" value="ECO:0007669"/>
    <property type="project" value="UniProtKB-SubCell"/>
</dbReference>
<dbReference type="GO" id="GO:0046872">
    <property type="term" value="F:metal ion binding"/>
    <property type="evidence" value="ECO:0007669"/>
    <property type="project" value="UniProtKB-KW"/>
</dbReference>
<dbReference type="Proteomes" id="UP000758603">
    <property type="component" value="Unassembled WGS sequence"/>
</dbReference>
<feature type="region of interest" description="Disordered" evidence="10">
    <location>
        <begin position="580"/>
        <end position="632"/>
    </location>
</feature>
<dbReference type="GO" id="GO:0003677">
    <property type="term" value="F:DNA binding"/>
    <property type="evidence" value="ECO:0007669"/>
    <property type="project" value="InterPro"/>
</dbReference>
<evidence type="ECO:0000256" key="7">
    <source>
        <dbReference type="ARBA" id="ARBA00022842"/>
    </source>
</evidence>
<evidence type="ECO:0000256" key="5">
    <source>
        <dbReference type="ARBA" id="ARBA00022763"/>
    </source>
</evidence>
<keyword evidence="14" id="KW-1185">Reference proteome</keyword>
<evidence type="ECO:0000256" key="8">
    <source>
        <dbReference type="ARBA" id="ARBA00023204"/>
    </source>
</evidence>
<evidence type="ECO:0000313" key="14">
    <source>
        <dbReference type="Proteomes" id="UP000758603"/>
    </source>
</evidence>
<dbReference type="InterPro" id="IPR029060">
    <property type="entry name" value="PIN-like_dom_sf"/>
</dbReference>
<keyword evidence="5" id="KW-0227">DNA damage</keyword>
<dbReference type="GO" id="GO:0017108">
    <property type="term" value="F:5'-flap endonuclease activity"/>
    <property type="evidence" value="ECO:0007669"/>
    <property type="project" value="TreeGrafter"/>
</dbReference>
<comment type="caution">
    <text evidence="13">The sequence shown here is derived from an EMBL/GenBank/DDBJ whole genome shotgun (WGS) entry which is preliminary data.</text>
</comment>
<dbReference type="FunFam" id="3.40.50.1010:FF:000002">
    <property type="entry name" value="Exonuclease 1, putative"/>
    <property type="match status" value="1"/>
</dbReference>
<keyword evidence="6" id="KW-0378">Hydrolase</keyword>
<dbReference type="SMART" id="SM00279">
    <property type="entry name" value="HhH2"/>
    <property type="match status" value="1"/>
</dbReference>
<comment type="subcellular location">
    <subcellularLocation>
        <location evidence="2">Nucleus</location>
    </subcellularLocation>
</comment>
<dbReference type="Pfam" id="PF00867">
    <property type="entry name" value="XPG_I"/>
    <property type="match status" value="1"/>
</dbReference>
<dbReference type="InterPro" id="IPR019974">
    <property type="entry name" value="XPG_CS"/>
</dbReference>
<accession>A0A9P8ZXQ5</accession>
<organism evidence="13 14">
    <name type="scientific">Truncatella angustata</name>
    <dbReference type="NCBI Taxonomy" id="152316"/>
    <lineage>
        <taxon>Eukaryota</taxon>
        <taxon>Fungi</taxon>
        <taxon>Dikarya</taxon>
        <taxon>Ascomycota</taxon>
        <taxon>Pezizomycotina</taxon>
        <taxon>Sordariomycetes</taxon>
        <taxon>Xylariomycetidae</taxon>
        <taxon>Amphisphaeriales</taxon>
        <taxon>Sporocadaceae</taxon>
        <taxon>Truncatella</taxon>
    </lineage>
</organism>
<dbReference type="InterPro" id="IPR006085">
    <property type="entry name" value="XPG_DNA_repair_N"/>
</dbReference>
<dbReference type="InterPro" id="IPR008918">
    <property type="entry name" value="HhH2"/>
</dbReference>
<feature type="domain" description="XPG-I" evidence="11">
    <location>
        <begin position="138"/>
        <end position="208"/>
    </location>
</feature>
<dbReference type="CDD" id="cd09857">
    <property type="entry name" value="PIN_EXO1"/>
    <property type="match status" value="1"/>
</dbReference>
<dbReference type="AlphaFoldDB" id="A0A9P8ZXQ5"/>
<dbReference type="Pfam" id="PF00752">
    <property type="entry name" value="XPG_N"/>
    <property type="match status" value="1"/>
</dbReference>
<evidence type="ECO:0000256" key="9">
    <source>
        <dbReference type="ARBA" id="ARBA00023242"/>
    </source>
</evidence>
<evidence type="ECO:0000259" key="11">
    <source>
        <dbReference type="SMART" id="SM00484"/>
    </source>
</evidence>
<dbReference type="SUPFAM" id="SSF47807">
    <property type="entry name" value="5' to 3' exonuclease, C-terminal subdomain"/>
    <property type="match status" value="1"/>
</dbReference>
<evidence type="ECO:0000256" key="6">
    <source>
        <dbReference type="ARBA" id="ARBA00022801"/>
    </source>
</evidence>
<dbReference type="InterPro" id="IPR006086">
    <property type="entry name" value="XPG-I_dom"/>
</dbReference>
<feature type="compositionally biased region" description="Polar residues" evidence="10">
    <location>
        <begin position="430"/>
        <end position="457"/>
    </location>
</feature>
<dbReference type="InterPro" id="IPR006084">
    <property type="entry name" value="XPG/Rad2"/>
</dbReference>
<gene>
    <name evidence="13" type="ORF">BKA67DRAFT_568862</name>
</gene>
<sequence length="737" mass="81189">MGVQGLLPLLKSIQRPTELKKHAGQTLAVDAYGWLHRGAIACAIELAQGKPTQKYITYCLRRVKMMQHFGVTPYLVFDGGYLPSKSDEEAHRRKRRQESRQAGMELLKAGKPSLAHKELQKAVDISPEMARNLIEELKKLGLPYVVAPYEADPQMVYLERQGLVDGILSEDSDLLVFGAKRLFTKLDDYGQCIEINRRDFSACRDLHMADWTDAQFRHMAIFRGCDYLSGIEGLGLKTAYRMLRKFKTPEKVISRILLEGKLREQVFLTPLPEDLNIEDMPYIGADVEASVAKGMATGDINPITKQNIIVVPPSPGSKKRRASSSAQASLPAPTPKKPIDSYFKKDGRIPLGNMDPNCFIPDPDRVADMTENGQRPIIFPLPRPYVDEQSAPATTTARPYTNRRHDSSASRNLRRRTEPISSLLIDAGTNLGSTSRRQTAGPTRQPSGPGPQSSGNVSARPPKKARLCDDALLASLPGQETSKFFPTGKKRTSMRKSEGYLMSDDSIEDVLRDLPEMDGWERSQKGSQIFVFEEQSQQSTNSNSRDDIEVVESASAYEAEASETPLQPAISQFAFHATSASASSSSQGRRTSYARPTPSSSARSWSAESTPGSLTSSVGAASTAMSTPATPFMTPLQRLGARAMKGVTQPATPTFAVPQALKKRSSAGRRSLDNLPVNPAFVPLPRMDLAEVEALHKTEGSEDMIVPESENEDEGQENMGKRTDQPRKIDLSRFLFA</sequence>
<reference evidence="13" key="1">
    <citation type="journal article" date="2021" name="Nat. Commun.">
        <title>Genetic determinants of endophytism in the Arabidopsis root mycobiome.</title>
        <authorList>
            <person name="Mesny F."/>
            <person name="Miyauchi S."/>
            <person name="Thiergart T."/>
            <person name="Pickel B."/>
            <person name="Atanasova L."/>
            <person name="Karlsson M."/>
            <person name="Huettel B."/>
            <person name="Barry K.W."/>
            <person name="Haridas S."/>
            <person name="Chen C."/>
            <person name="Bauer D."/>
            <person name="Andreopoulos W."/>
            <person name="Pangilinan J."/>
            <person name="LaButti K."/>
            <person name="Riley R."/>
            <person name="Lipzen A."/>
            <person name="Clum A."/>
            <person name="Drula E."/>
            <person name="Henrissat B."/>
            <person name="Kohler A."/>
            <person name="Grigoriev I.V."/>
            <person name="Martin F.M."/>
            <person name="Hacquard S."/>
        </authorList>
    </citation>
    <scope>NUCLEOTIDE SEQUENCE</scope>
    <source>
        <strain evidence="13">MPI-SDFR-AT-0073</strain>
    </source>
</reference>
<dbReference type="InterPro" id="IPR044752">
    <property type="entry name" value="PIN-like_EXO1"/>
</dbReference>
<feature type="compositionally biased region" description="Low complexity" evidence="10">
    <location>
        <begin position="580"/>
        <end position="611"/>
    </location>
</feature>
<name>A0A9P8ZXQ5_9PEZI</name>
<proteinExistence type="predicted"/>
<dbReference type="SMART" id="SM00485">
    <property type="entry name" value="XPGN"/>
    <property type="match status" value="1"/>
</dbReference>
<keyword evidence="4" id="KW-0479">Metal-binding</keyword>
<dbReference type="SUPFAM" id="SSF88723">
    <property type="entry name" value="PIN domain-like"/>
    <property type="match status" value="1"/>
</dbReference>
<keyword evidence="7" id="KW-0460">Magnesium</keyword>
<evidence type="ECO:0000256" key="10">
    <source>
        <dbReference type="SAM" id="MobiDB-lite"/>
    </source>
</evidence>
<feature type="region of interest" description="Disordered" evidence="10">
    <location>
        <begin position="375"/>
        <end position="463"/>
    </location>
</feature>
<evidence type="ECO:0000313" key="13">
    <source>
        <dbReference type="EMBL" id="KAH6653209.1"/>
    </source>
</evidence>
<dbReference type="EMBL" id="JAGPXC010000005">
    <property type="protein sequence ID" value="KAH6653209.1"/>
    <property type="molecule type" value="Genomic_DNA"/>
</dbReference>
<feature type="compositionally biased region" description="Basic and acidic residues" evidence="10">
    <location>
        <begin position="719"/>
        <end position="731"/>
    </location>
</feature>
<protein>
    <submittedName>
        <fullName evidence="13">PIN domain-like protein</fullName>
    </submittedName>
</protein>
<feature type="domain" description="XPG N-terminal" evidence="12">
    <location>
        <begin position="1"/>
        <end position="99"/>
    </location>
</feature>
<dbReference type="Gene3D" id="3.40.50.1010">
    <property type="entry name" value="5'-nuclease"/>
    <property type="match status" value="1"/>
</dbReference>
<feature type="region of interest" description="Disordered" evidence="10">
    <location>
        <begin position="697"/>
        <end position="737"/>
    </location>
</feature>
<evidence type="ECO:0000256" key="2">
    <source>
        <dbReference type="ARBA" id="ARBA00004123"/>
    </source>
</evidence>
<dbReference type="SMART" id="SM00484">
    <property type="entry name" value="XPGI"/>
    <property type="match status" value="1"/>
</dbReference>
<evidence type="ECO:0000259" key="12">
    <source>
        <dbReference type="SMART" id="SM00485"/>
    </source>
</evidence>
<dbReference type="PROSITE" id="PS00842">
    <property type="entry name" value="XPG_2"/>
    <property type="match status" value="1"/>
</dbReference>
<dbReference type="PANTHER" id="PTHR11081">
    <property type="entry name" value="FLAP ENDONUCLEASE FAMILY MEMBER"/>
    <property type="match status" value="1"/>
</dbReference>
<keyword evidence="8" id="KW-0234">DNA repair</keyword>
<dbReference type="InterPro" id="IPR036279">
    <property type="entry name" value="5-3_exonuclease_C_sf"/>
</dbReference>
<evidence type="ECO:0000256" key="1">
    <source>
        <dbReference type="ARBA" id="ARBA00001946"/>
    </source>
</evidence>
<keyword evidence="9" id="KW-0539">Nucleus</keyword>
<dbReference type="GeneID" id="70131955"/>
<dbReference type="PANTHER" id="PTHR11081:SF65">
    <property type="entry name" value="DNA DAMAGE-INDUCIBLE PROTEIN DIN7-RELATED"/>
    <property type="match status" value="1"/>
</dbReference>